<feature type="transmembrane region" description="Helical" evidence="11">
    <location>
        <begin position="27"/>
        <end position="45"/>
    </location>
</feature>
<comment type="caution">
    <text evidence="13">The sequence shown here is derived from an EMBL/GenBank/DDBJ whole genome shotgun (WGS) entry which is preliminary data.</text>
</comment>
<keyword evidence="7" id="KW-0067">ATP-binding</keyword>
<dbReference type="InterPro" id="IPR038318">
    <property type="entry name" value="KdpD_sf"/>
</dbReference>
<evidence type="ECO:0000256" key="5">
    <source>
        <dbReference type="ARBA" id="ARBA00022741"/>
    </source>
</evidence>
<keyword evidence="10 11" id="KW-0472">Membrane</keyword>
<evidence type="ECO:0000256" key="8">
    <source>
        <dbReference type="ARBA" id="ARBA00022989"/>
    </source>
</evidence>
<keyword evidence="4 11" id="KW-0812">Transmembrane</keyword>
<evidence type="ECO:0000256" key="6">
    <source>
        <dbReference type="ARBA" id="ARBA00022777"/>
    </source>
</evidence>
<evidence type="ECO:0000313" key="14">
    <source>
        <dbReference type="Proteomes" id="UP001243846"/>
    </source>
</evidence>
<keyword evidence="2" id="KW-0597">Phosphoprotein</keyword>
<evidence type="ECO:0000256" key="9">
    <source>
        <dbReference type="ARBA" id="ARBA00023012"/>
    </source>
</evidence>
<feature type="transmembrane region" description="Helical" evidence="11">
    <location>
        <begin position="83"/>
        <end position="101"/>
    </location>
</feature>
<dbReference type="Pfam" id="PF13493">
    <property type="entry name" value="DUF4118"/>
    <property type="match status" value="1"/>
</dbReference>
<evidence type="ECO:0000256" key="3">
    <source>
        <dbReference type="ARBA" id="ARBA00022679"/>
    </source>
</evidence>
<gene>
    <name evidence="13" type="ORF">QWZ10_05785</name>
</gene>
<evidence type="ECO:0000313" key="13">
    <source>
        <dbReference type="EMBL" id="MDN3711443.1"/>
    </source>
</evidence>
<evidence type="ECO:0000256" key="2">
    <source>
        <dbReference type="ARBA" id="ARBA00022553"/>
    </source>
</evidence>
<feature type="transmembrane region" description="Helical" evidence="11">
    <location>
        <begin position="50"/>
        <end position="68"/>
    </location>
</feature>
<evidence type="ECO:0000256" key="7">
    <source>
        <dbReference type="ARBA" id="ARBA00022840"/>
    </source>
</evidence>
<reference evidence="14" key="1">
    <citation type="journal article" date="2019" name="Int. J. Syst. Evol. Microbiol.">
        <title>The Global Catalogue of Microorganisms (GCM) 10K type strain sequencing project: providing services to taxonomists for standard genome sequencing and annotation.</title>
        <authorList>
            <consortium name="The Broad Institute Genomics Platform"/>
            <consortium name="The Broad Institute Genome Sequencing Center for Infectious Disease"/>
            <person name="Wu L."/>
            <person name="Ma J."/>
        </authorList>
    </citation>
    <scope>NUCLEOTIDE SEQUENCE [LARGE SCALE GENOMIC DNA]</scope>
    <source>
        <strain evidence="14">CECT 8482</strain>
    </source>
</reference>
<sequence>MGWPILLAEAVGVTVISTAIATPFDRFVPVASLAVIYLVGVLSIGMRRGIAGAVLASVLGFLAYNYFFTSPYYSLRVASHESVVALLVFTVSALFTGSLAGRLKQQIEFMRVTQARTQTLYDFARKIASASTTDDVLWAAAAHIAHSLECHSLILMPDGAGDLQQVQGFPRSKRIWRPRFCRSALGLSKERACGGGDRHFARL</sequence>
<dbReference type="InterPro" id="IPR025201">
    <property type="entry name" value="KdpD_TM"/>
</dbReference>
<keyword evidence="9" id="KW-0902">Two-component regulatory system</keyword>
<dbReference type="Proteomes" id="UP001243846">
    <property type="component" value="Unassembled WGS sequence"/>
</dbReference>
<organism evidence="13 14">
    <name type="scientific">Paracoccus cavernae</name>
    <dbReference type="NCBI Taxonomy" id="1571207"/>
    <lineage>
        <taxon>Bacteria</taxon>
        <taxon>Pseudomonadati</taxon>
        <taxon>Pseudomonadota</taxon>
        <taxon>Alphaproteobacteria</taxon>
        <taxon>Rhodobacterales</taxon>
        <taxon>Paracoccaceae</taxon>
        <taxon>Paracoccus</taxon>
    </lineage>
</organism>
<keyword evidence="6" id="KW-0418">Kinase</keyword>
<protein>
    <submittedName>
        <fullName evidence="13">DUF4118 domain-containing protein</fullName>
    </submittedName>
</protein>
<name>A0ABT8D6D0_9RHOB</name>
<dbReference type="Gene3D" id="1.20.120.620">
    <property type="entry name" value="Backbone structure of the membrane domain of e. Coli histidine kinase receptor kdpd"/>
    <property type="match status" value="1"/>
</dbReference>
<evidence type="ECO:0000256" key="10">
    <source>
        <dbReference type="ARBA" id="ARBA00023136"/>
    </source>
</evidence>
<dbReference type="Gene3D" id="3.30.450.40">
    <property type="match status" value="1"/>
</dbReference>
<keyword evidence="8 11" id="KW-1133">Transmembrane helix</keyword>
<accession>A0ABT8D6D0</accession>
<keyword evidence="3" id="KW-0808">Transferase</keyword>
<keyword evidence="5" id="KW-0547">Nucleotide-binding</keyword>
<feature type="domain" description="Sensor protein KdpD transmembrane" evidence="12">
    <location>
        <begin position="9"/>
        <end position="108"/>
    </location>
</feature>
<evidence type="ECO:0000256" key="4">
    <source>
        <dbReference type="ARBA" id="ARBA00022692"/>
    </source>
</evidence>
<comment type="subcellular location">
    <subcellularLocation>
        <location evidence="1">Membrane</location>
        <topology evidence="1">Multi-pass membrane protein</topology>
    </subcellularLocation>
</comment>
<dbReference type="InterPro" id="IPR029016">
    <property type="entry name" value="GAF-like_dom_sf"/>
</dbReference>
<keyword evidence="14" id="KW-1185">Reference proteome</keyword>
<proteinExistence type="predicted"/>
<dbReference type="InterPro" id="IPR052023">
    <property type="entry name" value="Histidine_kinase_KdpD"/>
</dbReference>
<evidence type="ECO:0000256" key="1">
    <source>
        <dbReference type="ARBA" id="ARBA00004141"/>
    </source>
</evidence>
<dbReference type="EMBL" id="JAUFRC010000001">
    <property type="protein sequence ID" value="MDN3711443.1"/>
    <property type="molecule type" value="Genomic_DNA"/>
</dbReference>
<dbReference type="PANTHER" id="PTHR45569">
    <property type="entry name" value="SENSOR PROTEIN KDPD"/>
    <property type="match status" value="1"/>
</dbReference>
<dbReference type="PANTHER" id="PTHR45569:SF1">
    <property type="entry name" value="SENSOR PROTEIN KDPD"/>
    <property type="match status" value="1"/>
</dbReference>
<evidence type="ECO:0000259" key="12">
    <source>
        <dbReference type="Pfam" id="PF13493"/>
    </source>
</evidence>
<evidence type="ECO:0000256" key="11">
    <source>
        <dbReference type="SAM" id="Phobius"/>
    </source>
</evidence>